<dbReference type="EMBL" id="VSRR010032696">
    <property type="protein sequence ID" value="MPC71329.1"/>
    <property type="molecule type" value="Genomic_DNA"/>
</dbReference>
<keyword evidence="2" id="KW-1185">Reference proteome</keyword>
<evidence type="ECO:0000313" key="2">
    <source>
        <dbReference type="Proteomes" id="UP000324222"/>
    </source>
</evidence>
<name>A0A5B7HNP0_PORTR</name>
<proteinExistence type="predicted"/>
<dbReference type="Proteomes" id="UP000324222">
    <property type="component" value="Unassembled WGS sequence"/>
</dbReference>
<comment type="caution">
    <text evidence="1">The sequence shown here is derived from an EMBL/GenBank/DDBJ whole genome shotgun (WGS) entry which is preliminary data.</text>
</comment>
<accession>A0A5B7HNP0</accession>
<evidence type="ECO:0000313" key="1">
    <source>
        <dbReference type="EMBL" id="MPC71329.1"/>
    </source>
</evidence>
<dbReference type="AlphaFoldDB" id="A0A5B7HNP0"/>
<reference evidence="1 2" key="1">
    <citation type="submission" date="2019-05" db="EMBL/GenBank/DDBJ databases">
        <title>Another draft genome of Portunus trituberculatus and its Hox gene families provides insights of decapod evolution.</title>
        <authorList>
            <person name="Jeong J.-H."/>
            <person name="Song I."/>
            <person name="Kim S."/>
            <person name="Choi T."/>
            <person name="Kim D."/>
            <person name="Ryu S."/>
            <person name="Kim W."/>
        </authorList>
    </citation>
    <scope>NUCLEOTIDE SEQUENCE [LARGE SCALE GENOMIC DNA]</scope>
    <source>
        <tissue evidence="1">Muscle</tissue>
    </source>
</reference>
<organism evidence="1 2">
    <name type="scientific">Portunus trituberculatus</name>
    <name type="common">Swimming crab</name>
    <name type="synonym">Neptunus trituberculatus</name>
    <dbReference type="NCBI Taxonomy" id="210409"/>
    <lineage>
        <taxon>Eukaryota</taxon>
        <taxon>Metazoa</taxon>
        <taxon>Ecdysozoa</taxon>
        <taxon>Arthropoda</taxon>
        <taxon>Crustacea</taxon>
        <taxon>Multicrustacea</taxon>
        <taxon>Malacostraca</taxon>
        <taxon>Eumalacostraca</taxon>
        <taxon>Eucarida</taxon>
        <taxon>Decapoda</taxon>
        <taxon>Pleocyemata</taxon>
        <taxon>Brachyura</taxon>
        <taxon>Eubrachyura</taxon>
        <taxon>Portunoidea</taxon>
        <taxon>Portunidae</taxon>
        <taxon>Portuninae</taxon>
        <taxon>Portunus</taxon>
    </lineage>
</organism>
<protein>
    <submittedName>
        <fullName evidence="1">Uncharacterized protein</fullName>
    </submittedName>
</protein>
<gene>
    <name evidence="1" type="ORF">E2C01_065605</name>
</gene>
<sequence length="75" mass="8519">MGGAFETWPSHERTVIRKRKIPDDHVKGEITLSDLAEEVIVSRSCDGLEVENRLKEKTALGSLPVLEDELWLRCD</sequence>